<dbReference type="InterPro" id="IPR012675">
    <property type="entry name" value="Beta-grasp_dom_sf"/>
</dbReference>
<dbReference type="HAMAP" id="MF_03048">
    <property type="entry name" value="Urm1"/>
    <property type="match status" value="1"/>
</dbReference>
<comment type="function">
    <text evidence="6">Acts as a sulfur carrier required for 2-thiolation of mcm(5)S(2)U at tRNA wobble positions of cytosolic tRNA(Lys), tRNA(Glu) and tRNA(Gln). Serves as sulfur donor in tRNA 2-thiolation reaction by being thiocarboxylated (-COSH) at its C-terminus by the MOCS3/UBA4 homolog. The sulfur is then transferred to tRNA to form 2-thiolation of mcm(5)S(2)U. Also acts as a ubiquitin-like protein (UBL) that is covalently conjugated via an isopeptide bond to lysine residues of target proteins. The thiocarboxylated form serves as substrate for conjugation and oxidative stress specifically induces the formation of UBL-protein conjugates.</text>
</comment>
<evidence type="ECO:0000256" key="7">
    <source>
        <dbReference type="RuleBase" id="RU361182"/>
    </source>
</evidence>
<evidence type="ECO:0000256" key="2">
    <source>
        <dbReference type="ARBA" id="ARBA00022490"/>
    </source>
</evidence>
<evidence type="ECO:0000313" key="9">
    <source>
        <dbReference type="RefSeq" id="XP_025832541.1"/>
    </source>
</evidence>
<keyword evidence="2 6" id="KW-0963">Cytoplasm</keyword>
<dbReference type="FunCoup" id="A0A7F5R996">
    <property type="interactions" value="1345"/>
</dbReference>
<gene>
    <name evidence="9" type="primary">LOC112905083</name>
</gene>
<dbReference type="GO" id="GO:0005829">
    <property type="term" value="C:cytosol"/>
    <property type="evidence" value="ECO:0007669"/>
    <property type="project" value="UniProtKB-UniRule"/>
</dbReference>
<keyword evidence="3 6" id="KW-1017">Isopeptide bond</keyword>
<dbReference type="OrthoDB" id="10248987at2759"/>
<dbReference type="InParanoid" id="A0A7F5R996"/>
<dbReference type="CTD" id="81605"/>
<dbReference type="KEGG" id="apln:112905083"/>
<sequence>MNSLQVNVEFGGGAELLFDNKKTVTISLPEKKEKWTIEHLLIWIKDNLLKERQEMFLQGNSVRPGILVLVNDTDWELMNTINYIIQPNDRILFISTLHGG</sequence>
<dbReference type="PANTHER" id="PTHR14986">
    <property type="entry name" value="RURM1 PROTEIN"/>
    <property type="match status" value="1"/>
</dbReference>
<dbReference type="InterPro" id="IPR015221">
    <property type="entry name" value="Urm1"/>
</dbReference>
<dbReference type="InterPro" id="IPR016155">
    <property type="entry name" value="Mopterin_synth/thiamin_S_b"/>
</dbReference>
<dbReference type="Gene3D" id="3.10.20.30">
    <property type="match status" value="1"/>
</dbReference>
<dbReference type="PIRSF" id="PIRSF037379">
    <property type="entry name" value="Ubiquitin-related_modifier_1"/>
    <property type="match status" value="1"/>
</dbReference>
<keyword evidence="4 6" id="KW-0819">tRNA processing</keyword>
<name>A0A7F5R996_AGRPL</name>
<keyword evidence="5 6" id="KW-0833">Ubl conjugation pathway</keyword>
<comment type="PTM">
    <text evidence="6">C-terminal thiocarboxylation occurs in 2 steps, it is first acyl-adenylated (-COAMP) via the hesA/moeB/thiF part of the MOCS3/UBA4 homolog, then thiocarboxylated (-COSH) via the rhodanese domain of the MOCS3/UBA4 homolog.</text>
</comment>
<comment type="subcellular location">
    <subcellularLocation>
        <location evidence="1 6 7">Cytoplasm</location>
    </subcellularLocation>
</comment>
<reference evidence="9" key="1">
    <citation type="submission" date="2025-08" db="UniProtKB">
        <authorList>
            <consortium name="RefSeq"/>
        </authorList>
    </citation>
    <scope>IDENTIFICATION</scope>
    <source>
        <tissue evidence="9">Entire body</tissue>
    </source>
</reference>
<dbReference type="FunFam" id="3.10.20.30:FF:000021">
    <property type="entry name" value="Ubiquitin-related modifier 1"/>
    <property type="match status" value="1"/>
</dbReference>
<evidence type="ECO:0000313" key="8">
    <source>
        <dbReference type="Proteomes" id="UP000192223"/>
    </source>
</evidence>
<dbReference type="CDD" id="cd01764">
    <property type="entry name" value="Ubl_Urm1"/>
    <property type="match status" value="1"/>
</dbReference>
<evidence type="ECO:0000256" key="4">
    <source>
        <dbReference type="ARBA" id="ARBA00022694"/>
    </source>
</evidence>
<comment type="pathway">
    <text evidence="6 7">tRNA modification; 5-methoxycarbonylmethyl-2-thiouridine-tRNA biosynthesis.</text>
</comment>
<dbReference type="GO" id="GO:0002098">
    <property type="term" value="P:tRNA wobble uridine modification"/>
    <property type="evidence" value="ECO:0007669"/>
    <property type="project" value="UniProtKB-UniRule"/>
</dbReference>
<dbReference type="GeneID" id="112905083"/>
<dbReference type="AlphaFoldDB" id="A0A7F5R996"/>
<accession>A0A7F5R996</accession>
<dbReference type="Pfam" id="PF09138">
    <property type="entry name" value="Urm1"/>
    <property type="match status" value="1"/>
</dbReference>
<dbReference type="SUPFAM" id="SSF54285">
    <property type="entry name" value="MoaD/ThiS"/>
    <property type="match status" value="1"/>
</dbReference>
<dbReference type="UniPathway" id="UPA00988"/>
<feature type="modified residue" description="1-thioglycine" evidence="6">
    <location>
        <position position="100"/>
    </location>
</feature>
<protein>
    <recommendedName>
        <fullName evidence="6">Ubiquitin-related modifier 1 homolog</fullName>
    </recommendedName>
</protein>
<dbReference type="GO" id="GO:0034227">
    <property type="term" value="P:tRNA thio-modification"/>
    <property type="evidence" value="ECO:0007669"/>
    <property type="project" value="UniProtKB-UniRule"/>
</dbReference>
<organism evidence="8 9">
    <name type="scientific">Agrilus planipennis</name>
    <name type="common">Emerald ash borer</name>
    <name type="synonym">Agrilus marcopoli</name>
    <dbReference type="NCBI Taxonomy" id="224129"/>
    <lineage>
        <taxon>Eukaryota</taxon>
        <taxon>Metazoa</taxon>
        <taxon>Ecdysozoa</taxon>
        <taxon>Arthropoda</taxon>
        <taxon>Hexapoda</taxon>
        <taxon>Insecta</taxon>
        <taxon>Pterygota</taxon>
        <taxon>Neoptera</taxon>
        <taxon>Endopterygota</taxon>
        <taxon>Coleoptera</taxon>
        <taxon>Polyphaga</taxon>
        <taxon>Elateriformia</taxon>
        <taxon>Buprestoidea</taxon>
        <taxon>Buprestidae</taxon>
        <taxon>Agrilinae</taxon>
        <taxon>Agrilus</taxon>
    </lineage>
</organism>
<evidence type="ECO:0000256" key="6">
    <source>
        <dbReference type="HAMAP-Rule" id="MF_03048"/>
    </source>
</evidence>
<evidence type="ECO:0000256" key="1">
    <source>
        <dbReference type="ARBA" id="ARBA00004496"/>
    </source>
</evidence>
<dbReference type="RefSeq" id="XP_025832541.1">
    <property type="nucleotide sequence ID" value="XM_025976756.1"/>
</dbReference>
<keyword evidence="8" id="KW-1185">Reference proteome</keyword>
<dbReference type="GO" id="GO:0032447">
    <property type="term" value="P:protein urmylation"/>
    <property type="evidence" value="ECO:0007669"/>
    <property type="project" value="UniProtKB-UniRule"/>
</dbReference>
<proteinExistence type="inferred from homology"/>
<feature type="cross-link" description="Glycyl lysine isopeptide (Gly-Lys) (interchain with K-? in acceptor proteins)" evidence="6">
    <location>
        <position position="100"/>
    </location>
</feature>
<evidence type="ECO:0000256" key="5">
    <source>
        <dbReference type="ARBA" id="ARBA00022786"/>
    </source>
</evidence>
<comment type="similarity">
    <text evidence="6 7">Belongs to the URM1 family.</text>
</comment>
<dbReference type="Proteomes" id="UP000192223">
    <property type="component" value="Unplaced"/>
</dbReference>
<evidence type="ECO:0000256" key="3">
    <source>
        <dbReference type="ARBA" id="ARBA00022499"/>
    </source>
</evidence>